<dbReference type="Gene3D" id="1.20.1250.20">
    <property type="entry name" value="MFS general substrate transporter like domains"/>
    <property type="match status" value="2"/>
</dbReference>
<gene>
    <name evidence="10" type="ORF">D915_002326</name>
</gene>
<protein>
    <submittedName>
        <fullName evidence="10">Sialin</fullName>
    </submittedName>
</protein>
<organism evidence="10 11">
    <name type="scientific">Fasciola hepatica</name>
    <name type="common">Liver fluke</name>
    <dbReference type="NCBI Taxonomy" id="6192"/>
    <lineage>
        <taxon>Eukaryota</taxon>
        <taxon>Metazoa</taxon>
        <taxon>Spiralia</taxon>
        <taxon>Lophotrochozoa</taxon>
        <taxon>Platyhelminthes</taxon>
        <taxon>Trematoda</taxon>
        <taxon>Digenea</taxon>
        <taxon>Plagiorchiida</taxon>
        <taxon>Echinostomata</taxon>
        <taxon>Echinostomatoidea</taxon>
        <taxon>Fasciolidae</taxon>
        <taxon>Fasciola</taxon>
    </lineage>
</organism>
<dbReference type="PANTHER" id="PTHR11662:SF399">
    <property type="entry name" value="FI19708P1-RELATED"/>
    <property type="match status" value="1"/>
</dbReference>
<dbReference type="PANTHER" id="PTHR11662">
    <property type="entry name" value="SOLUTE CARRIER FAMILY 17"/>
    <property type="match status" value="1"/>
</dbReference>
<dbReference type="AlphaFoldDB" id="A0A4E0RJY9"/>
<feature type="transmembrane region" description="Helical" evidence="8">
    <location>
        <begin position="137"/>
        <end position="161"/>
    </location>
</feature>
<dbReference type="Proteomes" id="UP000230066">
    <property type="component" value="Unassembled WGS sequence"/>
</dbReference>
<feature type="compositionally biased region" description="Gly residues" evidence="7">
    <location>
        <begin position="515"/>
        <end position="526"/>
    </location>
</feature>
<feature type="region of interest" description="Disordered" evidence="7">
    <location>
        <begin position="495"/>
        <end position="526"/>
    </location>
</feature>
<evidence type="ECO:0000256" key="4">
    <source>
        <dbReference type="ARBA" id="ARBA00022847"/>
    </source>
</evidence>
<dbReference type="GO" id="GO:0015293">
    <property type="term" value="F:symporter activity"/>
    <property type="evidence" value="ECO:0007669"/>
    <property type="project" value="UniProtKB-KW"/>
</dbReference>
<dbReference type="FunFam" id="1.20.1250.20:FF:000423">
    <property type="entry name" value="Putative inorganic phosphate cotransporter-like Protein"/>
    <property type="match status" value="1"/>
</dbReference>
<keyword evidence="6 8" id="KW-0472">Membrane</keyword>
<feature type="transmembrane region" description="Helical" evidence="8">
    <location>
        <begin position="353"/>
        <end position="372"/>
    </location>
</feature>
<evidence type="ECO:0000256" key="6">
    <source>
        <dbReference type="ARBA" id="ARBA00023136"/>
    </source>
</evidence>
<accession>A0A4E0RJY9</accession>
<feature type="transmembrane region" description="Helical" evidence="8">
    <location>
        <begin position="207"/>
        <end position="226"/>
    </location>
</feature>
<evidence type="ECO:0000256" key="2">
    <source>
        <dbReference type="ARBA" id="ARBA00022448"/>
    </source>
</evidence>
<evidence type="ECO:0000256" key="3">
    <source>
        <dbReference type="ARBA" id="ARBA00022692"/>
    </source>
</evidence>
<keyword evidence="2" id="KW-0813">Transport</keyword>
<keyword evidence="11" id="KW-1185">Reference proteome</keyword>
<feature type="transmembrane region" description="Helical" evidence="8">
    <location>
        <begin position="446"/>
        <end position="465"/>
    </location>
</feature>
<dbReference type="InterPro" id="IPR036259">
    <property type="entry name" value="MFS_trans_sf"/>
</dbReference>
<evidence type="ECO:0000313" key="11">
    <source>
        <dbReference type="Proteomes" id="UP000230066"/>
    </source>
</evidence>
<feature type="transmembrane region" description="Helical" evidence="8">
    <location>
        <begin position="412"/>
        <end position="434"/>
    </location>
</feature>
<dbReference type="EMBL" id="JXXN02000602">
    <property type="protein sequence ID" value="THD26871.1"/>
    <property type="molecule type" value="Genomic_DNA"/>
</dbReference>
<comment type="subcellular location">
    <subcellularLocation>
        <location evidence="1">Membrane</location>
        <topology evidence="1">Multi-pass membrane protein</topology>
    </subcellularLocation>
</comment>
<evidence type="ECO:0000313" key="10">
    <source>
        <dbReference type="EMBL" id="THD26871.1"/>
    </source>
</evidence>
<reference evidence="10" key="1">
    <citation type="submission" date="2019-03" db="EMBL/GenBank/DDBJ databases">
        <title>Improved annotation for the trematode Fasciola hepatica.</title>
        <authorList>
            <person name="Choi Y.-J."/>
            <person name="Martin J."/>
            <person name="Mitreva M."/>
        </authorList>
    </citation>
    <scope>NUCLEOTIDE SEQUENCE [LARGE SCALE GENOMIC DNA]</scope>
</reference>
<sequence length="526" mass="57791">MARVPERVILAVILCLGTINLYAQRICLSITILCMTNHSGTTSEITAQNVSSTLIDNTEECGAHKQLENTTLDDGPFLWDGNVRGMILGVFFWGYLFGQIPLGWITQKFTARHVMLANLMLLSASTVLLPLAAYTHLYLFCALRVITGFASAAWFPGFYKIWAAWAPPNERGLLVGFSYAGLHIGNAMTLPISGALCRSSLGWSSVFYFYGAFSFIYAILWAGLVYDSPREHPRISLEEKRYILSQCGDPASKQKQKASPVMDTSSIPIRSILTSVPVWAFVAINVGFDWNGYTFLTSMPAYMREVLQFDIQENAGLSALPYVGLWIGQISTGWLSDRLIARRQLSVGAVRKMMTSIGTFGPGIILIIMSFFDCRLKYTVVALFTVGLMMSSGVFSGGLLNPIEISPRHAGLIFAGSNSLSAATGFIGPVVVSALTPNKSYQEWRYVFYLGATIYAVSGLIFLFFSSSKVQSWAVDPHDPWSSGDIQVDVKNGKQNSVKQALDEKQETDENEKTGFGGRRGSLGTK</sequence>
<dbReference type="GO" id="GO:0016020">
    <property type="term" value="C:membrane"/>
    <property type="evidence" value="ECO:0007669"/>
    <property type="project" value="UniProtKB-SubCell"/>
</dbReference>
<dbReference type="GO" id="GO:0006820">
    <property type="term" value="P:monoatomic anion transport"/>
    <property type="evidence" value="ECO:0007669"/>
    <property type="project" value="TreeGrafter"/>
</dbReference>
<evidence type="ECO:0000256" key="7">
    <source>
        <dbReference type="SAM" id="MobiDB-lite"/>
    </source>
</evidence>
<evidence type="ECO:0000256" key="5">
    <source>
        <dbReference type="ARBA" id="ARBA00022989"/>
    </source>
</evidence>
<evidence type="ECO:0000256" key="8">
    <source>
        <dbReference type="SAM" id="Phobius"/>
    </source>
</evidence>
<feature type="transmembrane region" description="Helical" evidence="8">
    <location>
        <begin position="319"/>
        <end position="341"/>
    </location>
</feature>
<feature type="domain" description="Major facilitator superfamily (MFS) profile" evidence="9">
    <location>
        <begin position="10"/>
        <end position="470"/>
    </location>
</feature>
<comment type="caution">
    <text evidence="10">The sequence shown here is derived from an EMBL/GenBank/DDBJ whole genome shotgun (WGS) entry which is preliminary data.</text>
</comment>
<dbReference type="InterPro" id="IPR050382">
    <property type="entry name" value="MFS_Na/Anion_cotransporter"/>
</dbReference>
<proteinExistence type="predicted"/>
<keyword evidence="3 8" id="KW-0812">Transmembrane</keyword>
<dbReference type="FunFam" id="1.20.1250.20:FF:000003">
    <property type="entry name" value="Solute carrier family 17 member 3"/>
    <property type="match status" value="1"/>
</dbReference>
<dbReference type="SUPFAM" id="SSF103473">
    <property type="entry name" value="MFS general substrate transporter"/>
    <property type="match status" value="1"/>
</dbReference>
<feature type="transmembrane region" description="Helical" evidence="8">
    <location>
        <begin position="113"/>
        <end position="131"/>
    </location>
</feature>
<keyword evidence="5 8" id="KW-1133">Transmembrane helix</keyword>
<keyword evidence="4" id="KW-0769">Symport</keyword>
<dbReference type="Pfam" id="PF07690">
    <property type="entry name" value="MFS_1"/>
    <property type="match status" value="1"/>
</dbReference>
<dbReference type="PROSITE" id="PS50850">
    <property type="entry name" value="MFS"/>
    <property type="match status" value="1"/>
</dbReference>
<feature type="transmembrane region" description="Helical" evidence="8">
    <location>
        <begin position="378"/>
        <end position="400"/>
    </location>
</feature>
<dbReference type="InterPro" id="IPR020846">
    <property type="entry name" value="MFS_dom"/>
</dbReference>
<evidence type="ECO:0000256" key="1">
    <source>
        <dbReference type="ARBA" id="ARBA00004141"/>
    </source>
</evidence>
<feature type="transmembrane region" description="Helical" evidence="8">
    <location>
        <begin position="86"/>
        <end position="106"/>
    </location>
</feature>
<dbReference type="InterPro" id="IPR011701">
    <property type="entry name" value="MFS"/>
</dbReference>
<feature type="transmembrane region" description="Helical" evidence="8">
    <location>
        <begin position="267"/>
        <end position="288"/>
    </location>
</feature>
<name>A0A4E0RJY9_FASHE</name>
<feature type="transmembrane region" description="Helical" evidence="8">
    <location>
        <begin position="173"/>
        <end position="195"/>
    </location>
</feature>
<evidence type="ECO:0000259" key="9">
    <source>
        <dbReference type="PROSITE" id="PS50850"/>
    </source>
</evidence>